<reference evidence="4 5" key="1">
    <citation type="journal article" date="2013" name="PLoS Genet.">
        <title>Distinctive expansion of potential virulence genes in the genome of the oomycete fish pathogen Saprolegnia parasitica.</title>
        <authorList>
            <person name="Jiang R.H."/>
            <person name="de Bruijn I."/>
            <person name="Haas B.J."/>
            <person name="Belmonte R."/>
            <person name="Lobach L."/>
            <person name="Christie J."/>
            <person name="van den Ackerveken G."/>
            <person name="Bottin A."/>
            <person name="Bulone V."/>
            <person name="Diaz-Moreno S.M."/>
            <person name="Dumas B."/>
            <person name="Fan L."/>
            <person name="Gaulin E."/>
            <person name="Govers F."/>
            <person name="Grenville-Briggs L.J."/>
            <person name="Horner N.R."/>
            <person name="Levin J.Z."/>
            <person name="Mammella M."/>
            <person name="Meijer H.J."/>
            <person name="Morris P."/>
            <person name="Nusbaum C."/>
            <person name="Oome S."/>
            <person name="Phillips A.J."/>
            <person name="van Rooyen D."/>
            <person name="Rzeszutek E."/>
            <person name="Saraiva M."/>
            <person name="Secombes C.J."/>
            <person name="Seidl M.F."/>
            <person name="Snel B."/>
            <person name="Stassen J.H."/>
            <person name="Sykes S."/>
            <person name="Tripathy S."/>
            <person name="van den Berg H."/>
            <person name="Vega-Arreguin J.C."/>
            <person name="Wawra S."/>
            <person name="Young S.K."/>
            <person name="Zeng Q."/>
            <person name="Dieguez-Uribeondo J."/>
            <person name="Russ C."/>
            <person name="Tyler B.M."/>
            <person name="van West P."/>
        </authorList>
    </citation>
    <scope>NUCLEOTIDE SEQUENCE [LARGE SCALE GENOMIC DNA]</scope>
    <source>
        <strain evidence="4 5">CBS 223.65</strain>
    </source>
</reference>
<gene>
    <name evidence="4" type="ORF">SPRG_20164</name>
</gene>
<dbReference type="Pfam" id="PF18199">
    <property type="entry name" value="Dynein_C"/>
    <property type="match status" value="1"/>
</dbReference>
<feature type="coiled-coil region" evidence="1">
    <location>
        <begin position="203"/>
        <end position="230"/>
    </location>
</feature>
<keyword evidence="5" id="KW-1185">Reference proteome</keyword>
<dbReference type="VEuPathDB" id="FungiDB:SPRG_20164"/>
<dbReference type="PANTHER" id="PTHR45703:SF36">
    <property type="entry name" value="DYNEIN HEAVY CHAIN, CYTOPLASMIC"/>
    <property type="match status" value="1"/>
</dbReference>
<accession>A0A067CNN1</accession>
<dbReference type="Proteomes" id="UP000030745">
    <property type="component" value="Unassembled WGS sequence"/>
</dbReference>
<dbReference type="Pfam" id="PF12777">
    <property type="entry name" value="MT"/>
    <property type="match status" value="1"/>
</dbReference>
<keyword evidence="1" id="KW-0175">Coiled coil</keyword>
<evidence type="ECO:0008006" key="6">
    <source>
        <dbReference type="Google" id="ProtNLM"/>
    </source>
</evidence>
<dbReference type="STRING" id="695850.A0A067CNN1"/>
<evidence type="ECO:0000256" key="1">
    <source>
        <dbReference type="SAM" id="Coils"/>
    </source>
</evidence>
<dbReference type="InterPro" id="IPR027417">
    <property type="entry name" value="P-loop_NTPase"/>
</dbReference>
<dbReference type="GO" id="GO:0051959">
    <property type="term" value="F:dynein light intermediate chain binding"/>
    <property type="evidence" value="ECO:0007669"/>
    <property type="project" value="InterPro"/>
</dbReference>
<dbReference type="EMBL" id="KK583211">
    <property type="protein sequence ID" value="KDO28427.1"/>
    <property type="molecule type" value="Genomic_DNA"/>
</dbReference>
<dbReference type="GO" id="GO:0007018">
    <property type="term" value="P:microtubule-based movement"/>
    <property type="evidence" value="ECO:0007669"/>
    <property type="project" value="InterPro"/>
</dbReference>
<proteinExistence type="predicted"/>
<evidence type="ECO:0000313" key="5">
    <source>
        <dbReference type="Proteomes" id="UP000030745"/>
    </source>
</evidence>
<dbReference type="GeneID" id="24141371"/>
<evidence type="ECO:0000259" key="3">
    <source>
        <dbReference type="Pfam" id="PF18199"/>
    </source>
</evidence>
<dbReference type="OMA" id="AWTTHET"/>
<sequence length="1430" mass="159446">MMQQHTSAIKAMGSSERILAKKLRTLETKSEQLQARYDKLVVAENQARAVLDAKNEAYTRMKRQLDHERLLIQAELDQTVPELQTAIQSLSRINKLHITEMKSFTSPPDLVRLVMQAVCVLLGLGAAPTWEDALFVLCDMKFLDRLRSFDKDNIPDAVMKKLERVIQHPKFTEDEMKRASIASTSLCRWVLALARYHRVMTIVRPKQNTLDAAERNLDRVQREVDVVRAAWTTHETAANQVQLAWHENEALRGQLQHDYDEVVARLESLERVKMAFESLKTILRKENHRIQALDQASLGDSVLLTAISSYIADVPSSDRTALVARWRQVLTDASIACSDDLLAAMMGEGSLQELRATCVIADAGIAMNLLYLQRWKEAPKLQHVLLVDPHGIAVHWIKTVERLSVEAVSADDPMLLARFEMSPPNPNYILVVDRVAQCNEGSLWAFLQLLTLKKLRHPVYFVADCNVSAHWSTELQEAFTTMSFELRAADLETHIVSGFYTHFFPGDDNQLRLLQEALRDDMRHRSVALDGLLRQLSSPALLISNDEIATLSGQMDALTTLGRSIDAKEESIAGLEASRDRFRPLGRRGRALLEATKTFGGSVQAFCVLEDSIRQLNDVDGDSAVDDVAHEVTVAYLQTILHGLPEHQHVAFTFYVALAIAAAEPGGDDLVPLCWIELQRKTRLGVPGIHLPIDVFFSSPTRTHQVATDVVQMAMRHCVAKQLAALVRRRPQALTMANVLSGDARHVFRKDGGRHPVEITRLLRNVQSLVALPSFGPLLDDIDVHTDAYIAYMQATPRFFQDMPRTRFMQQLPAVAKLLFIVLSHDLIVPHMMQQVVNAYVPEINYELLTVPVMVEITDGHRPILLQFDANSVVHPLWVLIETALSLGIRDADIWYFSLAAPDVVPACLRALKDACVHGGWLILQDVAKLSASDLMDLNRQFSLLSNGDLSIHSDFRLWLVDEAPSSLLARLPSAKLHTFFFNIVFTLQNPLEASVSPTRHALHLFHGIALSGAHGVHVASPFYAPVTLYELEKAEFLLECLGDNHGLSSDELASLIAPLYHGKSSDRNVQKQWSALARYIFKLGTASDAGEQSHWLSRLKRGLRHHAATTRGTKDGTRRSCDVLLPVDTKISAATMGLPHSLDAYFETQTMLAVASTLTQSCALHIDCKAPSTPVDDLADALLLQLPRDSVFTHCDARSTFLDRKWPSRVHKAIYSELVHMETYVGHLQRDLRSLSHETASAIASQRVPPSWLRAGYACPMTLVRFVAWAQSAASFYLEFLHTQRLPALQLQFVAHPRAVLFALLVAHARSTGVDISELCLAVVPPSTPTATSLRNLFLRNARWDVSKHMLCELASDDWLIQGSLSLQIAACPKSDLRGFFACPVYRYYASSGAGPPPSTSLLHLYFPTTEATTLLEAKGVAVVLNEAE</sequence>
<feature type="coiled-coil region" evidence="1">
    <location>
        <begin position="16"/>
        <end position="43"/>
    </location>
</feature>
<dbReference type="GO" id="GO:0030286">
    <property type="term" value="C:dynein complex"/>
    <property type="evidence" value="ECO:0007669"/>
    <property type="project" value="InterPro"/>
</dbReference>
<dbReference type="Gene3D" id="3.40.50.300">
    <property type="entry name" value="P-loop containing nucleotide triphosphate hydrolases"/>
    <property type="match status" value="1"/>
</dbReference>
<dbReference type="InterPro" id="IPR026983">
    <property type="entry name" value="DHC"/>
</dbReference>
<dbReference type="InterPro" id="IPR024743">
    <property type="entry name" value="Dynein_HC_stalk"/>
</dbReference>
<name>A0A067CNN1_SAPPC</name>
<protein>
    <recommendedName>
        <fullName evidence="6">Dynein heavy chain coiled coil stalk domain-containing protein</fullName>
    </recommendedName>
</protein>
<dbReference type="OrthoDB" id="447173at2759"/>
<evidence type="ECO:0000313" key="4">
    <source>
        <dbReference type="EMBL" id="KDO28427.1"/>
    </source>
</evidence>
<feature type="domain" description="Dynein heavy chain C-terminal" evidence="3">
    <location>
        <begin position="1238"/>
        <end position="1424"/>
    </location>
</feature>
<organism evidence="4 5">
    <name type="scientific">Saprolegnia parasitica (strain CBS 223.65)</name>
    <dbReference type="NCBI Taxonomy" id="695850"/>
    <lineage>
        <taxon>Eukaryota</taxon>
        <taxon>Sar</taxon>
        <taxon>Stramenopiles</taxon>
        <taxon>Oomycota</taxon>
        <taxon>Saprolegniomycetes</taxon>
        <taxon>Saprolegniales</taxon>
        <taxon>Saprolegniaceae</taxon>
        <taxon>Saprolegnia</taxon>
    </lineage>
</organism>
<dbReference type="KEGG" id="spar:SPRG_20164"/>
<feature type="domain" description="Dynein heavy chain coiled coil stalk" evidence="2">
    <location>
        <begin position="48"/>
        <end position="325"/>
    </location>
</feature>
<dbReference type="PANTHER" id="PTHR45703">
    <property type="entry name" value="DYNEIN HEAVY CHAIN"/>
    <property type="match status" value="1"/>
</dbReference>
<dbReference type="RefSeq" id="XP_012200961.1">
    <property type="nucleotide sequence ID" value="XM_012345571.1"/>
</dbReference>
<dbReference type="InterPro" id="IPR041228">
    <property type="entry name" value="Dynein_C"/>
</dbReference>
<dbReference type="Gene3D" id="1.20.920.20">
    <property type="match status" value="1"/>
</dbReference>
<dbReference type="GO" id="GO:0045505">
    <property type="term" value="F:dynein intermediate chain binding"/>
    <property type="evidence" value="ECO:0007669"/>
    <property type="project" value="InterPro"/>
</dbReference>
<evidence type="ECO:0000259" key="2">
    <source>
        <dbReference type="Pfam" id="PF12777"/>
    </source>
</evidence>